<gene>
    <name evidence="1" type="ORF">L195_g013576</name>
</gene>
<comment type="caution">
    <text evidence="1">The sequence shown here is derived from an EMBL/GenBank/DDBJ whole genome shotgun (WGS) entry which is preliminary data.</text>
</comment>
<evidence type="ECO:0000313" key="1">
    <source>
        <dbReference type="EMBL" id="PNY16849.1"/>
    </source>
</evidence>
<dbReference type="AlphaFoldDB" id="A0A2K3PNI6"/>
<dbReference type="PANTHER" id="PTHR36617:SF5">
    <property type="entry name" value="OS05G0421675 PROTEIN"/>
    <property type="match status" value="1"/>
</dbReference>
<reference evidence="1 2" key="2">
    <citation type="journal article" date="2017" name="Front. Plant Sci.">
        <title>Gene Classification and Mining of Molecular Markers Useful in Red Clover (Trifolium pratense) Breeding.</title>
        <authorList>
            <person name="Istvanek J."/>
            <person name="Dluhosova J."/>
            <person name="Dluhos P."/>
            <person name="Patkova L."/>
            <person name="Nedelnik J."/>
            <person name="Repkova J."/>
        </authorList>
    </citation>
    <scope>NUCLEOTIDE SEQUENCE [LARGE SCALE GENOMIC DNA]</scope>
    <source>
        <strain evidence="2">cv. Tatra</strain>
        <tissue evidence="1">Young leaves</tissue>
    </source>
</reference>
<accession>A0A2K3PNI6</accession>
<dbReference type="EMBL" id="ASHM01008858">
    <property type="protein sequence ID" value="PNY16849.1"/>
    <property type="molecule type" value="Genomic_DNA"/>
</dbReference>
<reference evidence="1 2" key="1">
    <citation type="journal article" date="2014" name="Am. J. Bot.">
        <title>Genome assembly and annotation for red clover (Trifolium pratense; Fabaceae).</title>
        <authorList>
            <person name="Istvanek J."/>
            <person name="Jaros M."/>
            <person name="Krenek A."/>
            <person name="Repkova J."/>
        </authorList>
    </citation>
    <scope>NUCLEOTIDE SEQUENCE [LARGE SCALE GENOMIC DNA]</scope>
    <source>
        <strain evidence="2">cv. Tatra</strain>
        <tissue evidence="1">Young leaves</tissue>
    </source>
</reference>
<protein>
    <submittedName>
        <fullName evidence="1">DNA-directed RNA polymerase</fullName>
    </submittedName>
</protein>
<dbReference type="Proteomes" id="UP000236291">
    <property type="component" value="Unassembled WGS sequence"/>
</dbReference>
<organism evidence="1 2">
    <name type="scientific">Trifolium pratense</name>
    <name type="common">Red clover</name>
    <dbReference type="NCBI Taxonomy" id="57577"/>
    <lineage>
        <taxon>Eukaryota</taxon>
        <taxon>Viridiplantae</taxon>
        <taxon>Streptophyta</taxon>
        <taxon>Embryophyta</taxon>
        <taxon>Tracheophyta</taxon>
        <taxon>Spermatophyta</taxon>
        <taxon>Magnoliopsida</taxon>
        <taxon>eudicotyledons</taxon>
        <taxon>Gunneridae</taxon>
        <taxon>Pentapetalae</taxon>
        <taxon>rosids</taxon>
        <taxon>fabids</taxon>
        <taxon>Fabales</taxon>
        <taxon>Fabaceae</taxon>
        <taxon>Papilionoideae</taxon>
        <taxon>50 kb inversion clade</taxon>
        <taxon>NPAAA clade</taxon>
        <taxon>Hologalegina</taxon>
        <taxon>IRL clade</taxon>
        <taxon>Trifolieae</taxon>
        <taxon>Trifolium</taxon>
    </lineage>
</organism>
<dbReference type="PANTHER" id="PTHR36617">
    <property type="entry name" value="PROTEIN, PUTATIVE-RELATED"/>
    <property type="match status" value="1"/>
</dbReference>
<evidence type="ECO:0000313" key="2">
    <source>
        <dbReference type="Proteomes" id="UP000236291"/>
    </source>
</evidence>
<keyword evidence="1" id="KW-0240">DNA-directed RNA polymerase</keyword>
<proteinExistence type="predicted"/>
<dbReference type="GO" id="GO:0000428">
    <property type="term" value="C:DNA-directed RNA polymerase complex"/>
    <property type="evidence" value="ECO:0007669"/>
    <property type="project" value="UniProtKB-KW"/>
</dbReference>
<sequence length="149" mass="17165">MGTGVECCEEKALLVELPVSIHGRSSSAIKICLVRCANLFPLFLQGAIRKMVVELETKSVSQVPGIGRENWFEENLRKVVGDGRDKNFWLDPWVDGESLKVQFSRLYDISIEKNRTVAEMISEEAGEKKVLWSWRRGLFKWEEEVAEWF</sequence>
<name>A0A2K3PNI6_TRIPR</name>
<keyword evidence="1" id="KW-0804">Transcription</keyword>